<dbReference type="GO" id="GO:0008217">
    <property type="term" value="P:regulation of blood pressure"/>
    <property type="evidence" value="ECO:0007669"/>
    <property type="project" value="InterPro"/>
</dbReference>
<keyword evidence="15" id="KW-0732">Signal</keyword>
<evidence type="ECO:0000256" key="14">
    <source>
        <dbReference type="SAM" id="Phobius"/>
    </source>
</evidence>
<accession>A0A3P9HX95</accession>
<feature type="region of interest" description="Disordered" evidence="13">
    <location>
        <begin position="31"/>
        <end position="57"/>
    </location>
</feature>
<dbReference type="Ensembl" id="ENSORLT00015019464.1">
    <property type="protein sequence ID" value="ENSORLP00015012360.1"/>
    <property type="gene ID" value="ENSORLG00015013241.1"/>
</dbReference>
<feature type="compositionally biased region" description="Pro residues" evidence="13">
    <location>
        <begin position="45"/>
        <end position="57"/>
    </location>
</feature>
<dbReference type="PANTHER" id="PTHR46099">
    <property type="entry name" value="G_PROTEIN_RECEP_F1_2 DOMAIN-CONTAINING PROTEIN"/>
    <property type="match status" value="1"/>
</dbReference>
<evidence type="ECO:0000256" key="6">
    <source>
        <dbReference type="ARBA" id="ARBA00023136"/>
    </source>
</evidence>
<keyword evidence="6 14" id="KW-0472">Membrane</keyword>
<feature type="chain" id="PRO_5018049748" description="G-protein coupled receptors family 1 profile domain-containing protein" evidence="15">
    <location>
        <begin position="19"/>
        <end position="423"/>
    </location>
</feature>
<dbReference type="GO" id="GO:0004962">
    <property type="term" value="F:endothelin receptor activity"/>
    <property type="evidence" value="ECO:0007669"/>
    <property type="project" value="InterPro"/>
</dbReference>
<dbReference type="PANTHER" id="PTHR46099:SF4">
    <property type="entry name" value="ENDOTHELIN RECEPTOR TYPE B"/>
    <property type="match status" value="1"/>
</dbReference>
<dbReference type="Gene3D" id="1.20.1070.10">
    <property type="entry name" value="Rhodopsin 7-helix transmembrane proteins"/>
    <property type="match status" value="1"/>
</dbReference>
<dbReference type="GO" id="GO:0048484">
    <property type="term" value="P:enteric nervous system development"/>
    <property type="evidence" value="ECO:0007669"/>
    <property type="project" value="InterPro"/>
</dbReference>
<evidence type="ECO:0000256" key="7">
    <source>
        <dbReference type="ARBA" id="ARBA00023139"/>
    </source>
</evidence>
<dbReference type="PRINTS" id="PR00571">
    <property type="entry name" value="ENDOTHELINBR"/>
</dbReference>
<evidence type="ECO:0000313" key="18">
    <source>
        <dbReference type="Proteomes" id="UP000265200"/>
    </source>
</evidence>
<evidence type="ECO:0000256" key="12">
    <source>
        <dbReference type="RuleBase" id="RU000688"/>
    </source>
</evidence>
<reference evidence="17" key="3">
    <citation type="submission" date="2025-08" db="UniProtKB">
        <authorList>
            <consortium name="Ensembl"/>
        </authorList>
    </citation>
    <scope>IDENTIFICATION</scope>
    <source>
        <strain evidence="17">HSOK</strain>
    </source>
</reference>
<evidence type="ECO:0000256" key="8">
    <source>
        <dbReference type="ARBA" id="ARBA00023157"/>
    </source>
</evidence>
<evidence type="ECO:0000256" key="1">
    <source>
        <dbReference type="ARBA" id="ARBA00004651"/>
    </source>
</evidence>
<name>A0A3P9HX95_ORYLA</name>
<evidence type="ECO:0000256" key="15">
    <source>
        <dbReference type="SAM" id="SignalP"/>
    </source>
</evidence>
<feature type="transmembrane region" description="Helical" evidence="14">
    <location>
        <begin position="244"/>
        <end position="270"/>
    </location>
</feature>
<feature type="domain" description="G-protein coupled receptors family 1 profile" evidence="16">
    <location>
        <begin position="87"/>
        <end position="355"/>
    </location>
</feature>
<dbReference type="AlphaFoldDB" id="A0A3P9HX95"/>
<dbReference type="PROSITE" id="PS50262">
    <property type="entry name" value="G_PROTEIN_RECEP_F1_2"/>
    <property type="match status" value="1"/>
</dbReference>
<feature type="transmembrane region" description="Helical" evidence="14">
    <location>
        <begin position="107"/>
        <end position="128"/>
    </location>
</feature>
<evidence type="ECO:0000256" key="13">
    <source>
        <dbReference type="SAM" id="MobiDB-lite"/>
    </source>
</evidence>
<evidence type="ECO:0000256" key="9">
    <source>
        <dbReference type="ARBA" id="ARBA00023170"/>
    </source>
</evidence>
<feature type="transmembrane region" description="Helical" evidence="14">
    <location>
        <begin position="188"/>
        <end position="209"/>
    </location>
</feature>
<comment type="subcellular location">
    <subcellularLocation>
        <location evidence="1">Cell membrane</location>
        <topology evidence="1">Multi-pass membrane protein</topology>
    </subcellularLocation>
</comment>
<keyword evidence="9 12" id="KW-0675">Receptor</keyword>
<evidence type="ECO:0000256" key="10">
    <source>
        <dbReference type="ARBA" id="ARBA00023224"/>
    </source>
</evidence>
<dbReference type="PROSITE" id="PS00237">
    <property type="entry name" value="G_PROTEIN_RECEP_F1_1"/>
    <property type="match status" value="1"/>
</dbReference>
<dbReference type="InterPro" id="IPR000276">
    <property type="entry name" value="GPCR_Rhodpsn"/>
</dbReference>
<sequence>MRASVLLLCVFMVTEVGASRLVRDSQSAPEALEVSETNSSVQLPLPQPGRPRSPPPPMCVKPTEIKDAFKYVNTIISCLIFVVGIIGNSTLLRIIYRNKCMRNGPNVLIGSLALGDLLYIIIAIPINVYKLIAEDWPFGVYICKLMPFIQKASVGITVLSLCALSIDRYHAVTSWSRVKGMGIPLWKAVEVTLIWLVAVVLAVPEALAFDMLEMPYRGNKLRICLLHPEQPTVYMKFYQEAKDWWLFGFYFCLPLACTGIFYTLMTCEMLSRKKGMRIALNDHMKQRREVAKTVFCLVLIFAFCWLPLHLSRILKKTVYNENDPNRCELLSFLLVMDYIGINMASLNSCINPIALYFVSQKFKNCFQVRNTSLILKKTQFFMKPLVLRKHVLLCCSPACVAGATEPPLWMNGAQEDAGRAPAK</sequence>
<keyword evidence="5 12" id="KW-0297">G-protein coupled receptor</keyword>
<keyword evidence="8" id="KW-1015">Disulfide bond</keyword>
<feature type="transmembrane region" description="Helical" evidence="14">
    <location>
        <begin position="148"/>
        <end position="167"/>
    </location>
</feature>
<reference evidence="17 18" key="2">
    <citation type="submission" date="2017-04" db="EMBL/GenBank/DDBJ databases">
        <title>CpG methylation of centromeres and impact of large insertions on vertebrate speciation.</title>
        <authorList>
            <person name="Ichikawa K."/>
            <person name="Yoshimura J."/>
            <person name="Morishita S."/>
        </authorList>
    </citation>
    <scope>NUCLEOTIDE SEQUENCE</scope>
    <source>
        <strain evidence="17 18">HSOK</strain>
    </source>
</reference>
<dbReference type="InterPro" id="IPR000499">
    <property type="entry name" value="Endthln_rcpt"/>
</dbReference>
<evidence type="ECO:0000256" key="11">
    <source>
        <dbReference type="ARBA" id="ARBA00023288"/>
    </source>
</evidence>
<evidence type="ECO:0000313" key="17">
    <source>
        <dbReference type="Ensembl" id="ENSORLP00015012360.1"/>
    </source>
</evidence>
<evidence type="ECO:0000256" key="2">
    <source>
        <dbReference type="ARBA" id="ARBA00022475"/>
    </source>
</evidence>
<keyword evidence="4 14" id="KW-1133">Transmembrane helix</keyword>
<dbReference type="CDD" id="cd15977">
    <property type="entry name" value="7tmA_ET-CR"/>
    <property type="match status" value="1"/>
</dbReference>
<dbReference type="SMART" id="SM01381">
    <property type="entry name" value="7TM_GPCR_Srsx"/>
    <property type="match status" value="1"/>
</dbReference>
<keyword evidence="7" id="KW-0564">Palmitate</keyword>
<keyword evidence="10 12" id="KW-0807">Transducer</keyword>
<feature type="transmembrane region" description="Helical" evidence="14">
    <location>
        <begin position="71"/>
        <end position="95"/>
    </location>
</feature>
<comment type="similarity">
    <text evidence="12">Belongs to the G-protein coupled receptor 1 family.</text>
</comment>
<dbReference type="PRINTS" id="PR00237">
    <property type="entry name" value="GPCRRHODOPSN"/>
</dbReference>
<keyword evidence="11" id="KW-0449">Lipoprotein</keyword>
<dbReference type="InterPro" id="IPR001112">
    <property type="entry name" value="ETB_rcpt"/>
</dbReference>
<keyword evidence="3 12" id="KW-0812">Transmembrane</keyword>
<reference key="1">
    <citation type="journal article" date="2007" name="Nature">
        <title>The medaka draft genome and insights into vertebrate genome evolution.</title>
        <authorList>
            <person name="Kasahara M."/>
            <person name="Naruse K."/>
            <person name="Sasaki S."/>
            <person name="Nakatani Y."/>
            <person name="Qu W."/>
            <person name="Ahsan B."/>
            <person name="Yamada T."/>
            <person name="Nagayasu Y."/>
            <person name="Doi K."/>
            <person name="Kasai Y."/>
            <person name="Jindo T."/>
            <person name="Kobayashi D."/>
            <person name="Shimada A."/>
            <person name="Toyoda A."/>
            <person name="Kuroki Y."/>
            <person name="Fujiyama A."/>
            <person name="Sasaki T."/>
            <person name="Shimizu A."/>
            <person name="Asakawa S."/>
            <person name="Shimizu N."/>
            <person name="Hashimoto S."/>
            <person name="Yang J."/>
            <person name="Lee Y."/>
            <person name="Matsushima K."/>
            <person name="Sugano S."/>
            <person name="Sakaizumi M."/>
            <person name="Narita T."/>
            <person name="Ohishi K."/>
            <person name="Haga S."/>
            <person name="Ohta F."/>
            <person name="Nomoto H."/>
            <person name="Nogata K."/>
            <person name="Morishita T."/>
            <person name="Endo T."/>
            <person name="Shin-I T."/>
            <person name="Takeda H."/>
            <person name="Morishita S."/>
            <person name="Kohara Y."/>
        </authorList>
    </citation>
    <scope>NUCLEOTIDE SEQUENCE [LARGE SCALE GENOMIC DNA]</scope>
    <source>
        <strain>Hd-rR</strain>
    </source>
</reference>
<dbReference type="Proteomes" id="UP000265200">
    <property type="component" value="Chromosome 10"/>
</dbReference>
<dbReference type="InterPro" id="IPR017452">
    <property type="entry name" value="GPCR_Rhodpsn_7TM"/>
</dbReference>
<feature type="transmembrane region" description="Helical" evidence="14">
    <location>
        <begin position="330"/>
        <end position="358"/>
    </location>
</feature>
<dbReference type="InterPro" id="IPR051193">
    <property type="entry name" value="GPCR_endothelin_rcpt"/>
</dbReference>
<dbReference type="GO" id="GO:0042310">
    <property type="term" value="P:vasoconstriction"/>
    <property type="evidence" value="ECO:0007669"/>
    <property type="project" value="InterPro"/>
</dbReference>
<reference evidence="17" key="4">
    <citation type="submission" date="2025-09" db="UniProtKB">
        <authorList>
            <consortium name="Ensembl"/>
        </authorList>
    </citation>
    <scope>IDENTIFICATION</scope>
    <source>
        <strain evidence="17">HSOK</strain>
    </source>
</reference>
<dbReference type="SUPFAM" id="SSF81321">
    <property type="entry name" value="Family A G protein-coupled receptor-like"/>
    <property type="match status" value="1"/>
</dbReference>
<evidence type="ECO:0000256" key="4">
    <source>
        <dbReference type="ARBA" id="ARBA00022989"/>
    </source>
</evidence>
<dbReference type="GO" id="GO:0005886">
    <property type="term" value="C:plasma membrane"/>
    <property type="evidence" value="ECO:0007669"/>
    <property type="project" value="UniProtKB-SubCell"/>
</dbReference>
<feature type="transmembrane region" description="Helical" evidence="14">
    <location>
        <begin position="290"/>
        <end position="310"/>
    </location>
</feature>
<organism evidence="17 18">
    <name type="scientific">Oryzias latipes</name>
    <name type="common">Japanese rice fish</name>
    <name type="synonym">Japanese killifish</name>
    <dbReference type="NCBI Taxonomy" id="8090"/>
    <lineage>
        <taxon>Eukaryota</taxon>
        <taxon>Metazoa</taxon>
        <taxon>Chordata</taxon>
        <taxon>Craniata</taxon>
        <taxon>Vertebrata</taxon>
        <taxon>Euteleostomi</taxon>
        <taxon>Actinopterygii</taxon>
        <taxon>Neopterygii</taxon>
        <taxon>Teleostei</taxon>
        <taxon>Neoteleostei</taxon>
        <taxon>Acanthomorphata</taxon>
        <taxon>Ovalentaria</taxon>
        <taxon>Atherinomorphae</taxon>
        <taxon>Beloniformes</taxon>
        <taxon>Adrianichthyidae</taxon>
        <taxon>Oryziinae</taxon>
        <taxon>Oryzias</taxon>
    </lineage>
</organism>
<evidence type="ECO:0000256" key="3">
    <source>
        <dbReference type="ARBA" id="ARBA00022692"/>
    </source>
</evidence>
<proteinExistence type="inferred from homology"/>
<protein>
    <recommendedName>
        <fullName evidence="16">G-protein coupled receptors family 1 profile domain-containing protein</fullName>
    </recommendedName>
</protein>
<evidence type="ECO:0000259" key="16">
    <source>
        <dbReference type="PROSITE" id="PS50262"/>
    </source>
</evidence>
<dbReference type="FunFam" id="1.20.1070.10:FF:000076">
    <property type="entry name" value="Endothelin receptor type B"/>
    <property type="match status" value="1"/>
</dbReference>
<evidence type="ECO:0000256" key="5">
    <source>
        <dbReference type="ARBA" id="ARBA00023040"/>
    </source>
</evidence>
<keyword evidence="2" id="KW-1003">Cell membrane</keyword>
<feature type="signal peptide" evidence="15">
    <location>
        <begin position="1"/>
        <end position="18"/>
    </location>
</feature>
<dbReference type="Pfam" id="PF00001">
    <property type="entry name" value="7tm_1"/>
    <property type="match status" value="1"/>
</dbReference>
<dbReference type="PRINTS" id="PR00366">
    <property type="entry name" value="ENDOTHELINR"/>
</dbReference>